<dbReference type="AlphaFoldDB" id="Q7VK91"/>
<proteinExistence type="predicted"/>
<dbReference type="OrthoDB" id="5330118at2"/>
<accession>Q7VK91</accession>
<dbReference type="STRING" id="235279.HH_0001"/>
<dbReference type="PROSITE" id="PS51208">
    <property type="entry name" value="AUTOTRANSPORTER"/>
    <property type="match status" value="1"/>
</dbReference>
<keyword evidence="3" id="KW-1185">Reference proteome</keyword>
<dbReference type="EMBL" id="AE017125">
    <property type="protein sequence ID" value="AAP76598.1"/>
    <property type="molecule type" value="Genomic_DNA"/>
</dbReference>
<gene>
    <name evidence="2" type="ordered locus">HH_0001</name>
</gene>
<organism evidence="2 3">
    <name type="scientific">Helicobacter hepaticus (strain ATCC 51449 / 3B1)</name>
    <dbReference type="NCBI Taxonomy" id="235279"/>
    <lineage>
        <taxon>Bacteria</taxon>
        <taxon>Pseudomonadati</taxon>
        <taxon>Campylobacterota</taxon>
        <taxon>Epsilonproteobacteria</taxon>
        <taxon>Campylobacterales</taxon>
        <taxon>Helicobacteraceae</taxon>
        <taxon>Helicobacter</taxon>
    </lineage>
</organism>
<dbReference type="InterPro" id="IPR036709">
    <property type="entry name" value="Autotransporte_beta_dom_sf"/>
</dbReference>
<dbReference type="Proteomes" id="UP000002495">
    <property type="component" value="Chromosome"/>
</dbReference>
<sequence length="760" mass="83380">MQNTNIVQYKTFFIVFLLSMAFFSLKAQNYTRNLPSSIILQNGESRSDILTSVCGNQYCAFGLMSNNAGSYDFSYSTHNGSSKLSLVANTPTNPYNHRHSVFYMRHLNVGENSTLSINDFHTFALSGGLTLNNNAALEIILQKGEKIPASEFAPSSKVHFSRNANFYLGNGSTLNISNTDFVIISSKGIINNNAQMILDSSTIRFQNTLHNKGTIELTGDVYNIGQSQTITNLGTSHFINYGNVKVNGNFYNGGTPRADSVQGSWWQNDAPSPGGGNLINYGGTIHITGNLINAQGVELGKTQNSSVQIYGGTIKVDGGMNNGANNTLILGWYNGKMGQIDGNVTNRGIAKVDITGATLNTDHRIAGGWHTGRLNANRDVLLNGSKSEFLNARISHYQNSTTITLNKNTQAINAFMNTLPIQSKTILTALENSLYNPNTIGQQSIYAYGNKNYLTKLGNNINESAESMLLYASPLNIWAIVQNSIMPLKAQVTPPPRKSVLNIAPLSSIASRGSLKSPLNGVNISAQIPYKTHFLSAFAAYGNTNATHTLTHLQTHFDTNSFLVGLYDRISLPYIEVSLLAYYGASFNKAKRHLLLNNSAFQTRYSYHELGLSAQIAHLLRFEKLWIKPFIGINYAFGLQSAFKENLVSDTTSAMLTAPMWLSHLPQLSLGTQGQYYLKKQHFLFGGAQIQYALTNSSFSAHFGSSVLNFNPQNSLGLTLHFGGSMPIAKEFSLSAYTFYSRSHLAFQSYSGTINLSYYF</sequence>
<protein>
    <recommendedName>
        <fullName evidence="1">Autotransporter domain-containing protein</fullName>
    </recommendedName>
</protein>
<evidence type="ECO:0000313" key="2">
    <source>
        <dbReference type="EMBL" id="AAP76598.1"/>
    </source>
</evidence>
<evidence type="ECO:0000259" key="1">
    <source>
        <dbReference type="PROSITE" id="PS51208"/>
    </source>
</evidence>
<dbReference type="SUPFAM" id="SSF103515">
    <property type="entry name" value="Autotransporter"/>
    <property type="match status" value="1"/>
</dbReference>
<dbReference type="SMART" id="SM00869">
    <property type="entry name" value="Autotransporter"/>
    <property type="match status" value="1"/>
</dbReference>
<dbReference type="HOGENOM" id="CLU_401578_0_0_7"/>
<reference evidence="2 3" key="1">
    <citation type="journal article" date="2003" name="Proc. Natl. Acad. Sci. U.S.A.">
        <title>The complete genome sequence of the carcinogenic bacterium Helicobacter hepaticus.</title>
        <authorList>
            <person name="Suerbaum S."/>
            <person name="Josenhans C."/>
            <person name="Sterzenbach T."/>
            <person name="Drescher B."/>
            <person name="Brandt P."/>
            <person name="Bell M."/>
            <person name="Droege M."/>
            <person name="Fartmann B."/>
            <person name="Fischer H.-P."/>
            <person name="Ge Z."/>
            <person name="Hoerster A."/>
            <person name="Holland R."/>
            <person name="Klein K."/>
            <person name="Koenig J."/>
            <person name="Macko L."/>
            <person name="Mendz G.L."/>
            <person name="Nyakatura G."/>
            <person name="Schauer D.B."/>
            <person name="Shen Z."/>
            <person name="Weber J."/>
            <person name="Frosch M."/>
            <person name="Fox J.G."/>
        </authorList>
    </citation>
    <scope>NUCLEOTIDE SEQUENCE [LARGE SCALE GENOMIC DNA]</scope>
    <source>
        <strain evidence="3">ATCC 51449 / 3B1</strain>
    </source>
</reference>
<dbReference type="RefSeq" id="WP_011114844.1">
    <property type="nucleotide sequence ID" value="NC_004917.1"/>
</dbReference>
<dbReference type="KEGG" id="hhe:HH_0001"/>
<evidence type="ECO:0000313" key="3">
    <source>
        <dbReference type="Proteomes" id="UP000002495"/>
    </source>
</evidence>
<feature type="domain" description="Autotransporter" evidence="1">
    <location>
        <begin position="494"/>
        <end position="760"/>
    </location>
</feature>
<name>Q7VK91_HELHP</name>
<dbReference type="InterPro" id="IPR005546">
    <property type="entry name" value="Autotransporte_beta"/>
</dbReference>